<accession>A0A1R4H8R8</accession>
<sequence length="66" mass="7224">MWADGKRHLNGTDGIGGKLNAFIQEDLDIYNHSPTVDRIKIDITATPGKALPHGFVRIIAARIISN</sequence>
<evidence type="ECO:0000313" key="2">
    <source>
        <dbReference type="Proteomes" id="UP000195442"/>
    </source>
</evidence>
<proteinExistence type="predicted"/>
<gene>
    <name evidence="1" type="ORF">CRENPOLYSF2_2590017</name>
</gene>
<evidence type="ECO:0000313" key="1">
    <source>
        <dbReference type="EMBL" id="SJM92260.1"/>
    </source>
</evidence>
<dbReference type="EMBL" id="FUKJ01000178">
    <property type="protein sequence ID" value="SJM92260.1"/>
    <property type="molecule type" value="Genomic_DNA"/>
</dbReference>
<name>A0A1R4H8R8_9GAMM</name>
<organism evidence="1 2">
    <name type="scientific">Crenothrix polyspora</name>
    <dbReference type="NCBI Taxonomy" id="360316"/>
    <lineage>
        <taxon>Bacteria</taxon>
        <taxon>Pseudomonadati</taxon>
        <taxon>Pseudomonadota</taxon>
        <taxon>Gammaproteobacteria</taxon>
        <taxon>Methylococcales</taxon>
        <taxon>Crenotrichaceae</taxon>
        <taxon>Crenothrix</taxon>
    </lineage>
</organism>
<reference evidence="2" key="1">
    <citation type="submission" date="2017-02" db="EMBL/GenBank/DDBJ databases">
        <authorList>
            <person name="Daims H."/>
        </authorList>
    </citation>
    <scope>NUCLEOTIDE SEQUENCE [LARGE SCALE GENOMIC DNA]</scope>
</reference>
<protein>
    <submittedName>
        <fullName evidence="1">Uncharacterized protein</fullName>
    </submittedName>
</protein>
<dbReference type="Proteomes" id="UP000195442">
    <property type="component" value="Unassembled WGS sequence"/>
</dbReference>
<dbReference type="AlphaFoldDB" id="A0A1R4H8R8"/>
<keyword evidence="2" id="KW-1185">Reference proteome</keyword>